<organism evidence="1 2">
    <name type="scientific">Sphaerobolus stellatus (strain SS14)</name>
    <dbReference type="NCBI Taxonomy" id="990650"/>
    <lineage>
        <taxon>Eukaryota</taxon>
        <taxon>Fungi</taxon>
        <taxon>Dikarya</taxon>
        <taxon>Basidiomycota</taxon>
        <taxon>Agaricomycotina</taxon>
        <taxon>Agaricomycetes</taxon>
        <taxon>Phallomycetidae</taxon>
        <taxon>Geastrales</taxon>
        <taxon>Sphaerobolaceae</taxon>
        <taxon>Sphaerobolus</taxon>
    </lineage>
</organism>
<sequence length="439" mass="49576">MPSTGATLVIRLQGMAVEPGAVTQAGCGKVNTLLHKEAPEEVLLEAAREVRTIHFQLDQNTGIQQMVRQAIQNASHEEEPEKSFLAKASVKMGNPPTYSSECNLEKFENWVASKVQLQFLGQCLTDEAQEWFYQQKWFMLTLSLNKVAVNYDRIMQGSMTVQQLYQELTKLAKQMMELLDVYSYRRQFMNVLKPDIREQVLKKGFTAEYSKIDELMEEAVTLDNAKHYTSGYNSSHSTSSQVTGDTSFRNRVLIPDERPDYWSLHMWNTLNDWHTNPMSAPNAIRDDSKGYFLEEYVDVAAWISKVSMDISRLAFMNQMKAVFGSSLNFETAFSGSTSDLLRPNHEATMWLTDSSTPLQSRLSIHALTPAKTGESSQQHLDADLDSYHQAWEPVLSYDEVLPSGTPDVEMEVPATAGTSGTLPSESTMNVVQELDDLYQ</sequence>
<dbReference type="AlphaFoldDB" id="A0A0C9V9X8"/>
<name>A0A0C9V9X8_SPHS4</name>
<accession>A0A0C9V9X8</accession>
<dbReference type="Proteomes" id="UP000054279">
    <property type="component" value="Unassembled WGS sequence"/>
</dbReference>
<dbReference type="OrthoDB" id="2799149at2759"/>
<protein>
    <submittedName>
        <fullName evidence="1">Uncharacterized protein</fullName>
    </submittedName>
</protein>
<evidence type="ECO:0000313" key="1">
    <source>
        <dbReference type="EMBL" id="KIJ43779.1"/>
    </source>
</evidence>
<dbReference type="HOGENOM" id="CLU_542024_0_0_1"/>
<gene>
    <name evidence="1" type="ORF">M422DRAFT_253034</name>
</gene>
<proteinExistence type="predicted"/>
<reference evidence="1 2" key="1">
    <citation type="submission" date="2014-06" db="EMBL/GenBank/DDBJ databases">
        <title>Evolutionary Origins and Diversification of the Mycorrhizal Mutualists.</title>
        <authorList>
            <consortium name="DOE Joint Genome Institute"/>
            <consortium name="Mycorrhizal Genomics Consortium"/>
            <person name="Kohler A."/>
            <person name="Kuo A."/>
            <person name="Nagy L.G."/>
            <person name="Floudas D."/>
            <person name="Copeland A."/>
            <person name="Barry K.W."/>
            <person name="Cichocki N."/>
            <person name="Veneault-Fourrey C."/>
            <person name="LaButti K."/>
            <person name="Lindquist E.A."/>
            <person name="Lipzen A."/>
            <person name="Lundell T."/>
            <person name="Morin E."/>
            <person name="Murat C."/>
            <person name="Riley R."/>
            <person name="Ohm R."/>
            <person name="Sun H."/>
            <person name="Tunlid A."/>
            <person name="Henrissat B."/>
            <person name="Grigoriev I.V."/>
            <person name="Hibbett D.S."/>
            <person name="Martin F."/>
        </authorList>
    </citation>
    <scope>NUCLEOTIDE SEQUENCE [LARGE SCALE GENOMIC DNA]</scope>
    <source>
        <strain evidence="1 2">SS14</strain>
    </source>
</reference>
<evidence type="ECO:0000313" key="2">
    <source>
        <dbReference type="Proteomes" id="UP000054279"/>
    </source>
</evidence>
<dbReference type="EMBL" id="KN837121">
    <property type="protein sequence ID" value="KIJ43779.1"/>
    <property type="molecule type" value="Genomic_DNA"/>
</dbReference>
<keyword evidence="2" id="KW-1185">Reference proteome</keyword>